<keyword evidence="1" id="KW-1133">Transmembrane helix</keyword>
<feature type="transmembrane region" description="Helical" evidence="1">
    <location>
        <begin position="93"/>
        <end position="112"/>
    </location>
</feature>
<dbReference type="InterPro" id="IPR010718">
    <property type="entry name" value="DUF1294"/>
</dbReference>
<evidence type="ECO:0000256" key="1">
    <source>
        <dbReference type="SAM" id="Phobius"/>
    </source>
</evidence>
<feature type="transmembrane region" description="Helical" evidence="1">
    <location>
        <begin position="21"/>
        <end position="44"/>
    </location>
</feature>
<dbReference type="Pfam" id="PF06961">
    <property type="entry name" value="DUF1294"/>
    <property type="match status" value="1"/>
</dbReference>
<accession>A0ABV8RN50</accession>
<dbReference type="RefSeq" id="WP_379537599.1">
    <property type="nucleotide sequence ID" value="NZ_JBHSDR010000003.1"/>
</dbReference>
<dbReference type="EMBL" id="JBHSDR010000003">
    <property type="protein sequence ID" value="MFC4294134.1"/>
    <property type="molecule type" value="Genomic_DNA"/>
</dbReference>
<protein>
    <submittedName>
        <fullName evidence="2">DUF1294 domain-containing protein</fullName>
    </submittedName>
</protein>
<gene>
    <name evidence="2" type="ORF">ACFO0A_03570</name>
</gene>
<name>A0ABV8RN50_9SPHN</name>
<organism evidence="2 3">
    <name type="scientific">Novosphingobium tardum</name>
    <dbReference type="NCBI Taxonomy" id="1538021"/>
    <lineage>
        <taxon>Bacteria</taxon>
        <taxon>Pseudomonadati</taxon>
        <taxon>Pseudomonadota</taxon>
        <taxon>Alphaproteobacteria</taxon>
        <taxon>Sphingomonadales</taxon>
        <taxon>Sphingomonadaceae</taxon>
        <taxon>Novosphingobium</taxon>
    </lineage>
</organism>
<reference evidence="3" key="1">
    <citation type="journal article" date="2019" name="Int. J. Syst. Evol. Microbiol.">
        <title>The Global Catalogue of Microorganisms (GCM) 10K type strain sequencing project: providing services to taxonomists for standard genome sequencing and annotation.</title>
        <authorList>
            <consortium name="The Broad Institute Genomics Platform"/>
            <consortium name="The Broad Institute Genome Sequencing Center for Infectious Disease"/>
            <person name="Wu L."/>
            <person name="Ma J."/>
        </authorList>
    </citation>
    <scope>NUCLEOTIDE SEQUENCE [LARGE SCALE GENOMIC DNA]</scope>
    <source>
        <strain evidence="3">CGMCC 1.12989</strain>
    </source>
</reference>
<keyword evidence="1" id="KW-0472">Membrane</keyword>
<keyword evidence="1" id="KW-0812">Transmembrane</keyword>
<proteinExistence type="predicted"/>
<evidence type="ECO:0000313" key="3">
    <source>
        <dbReference type="Proteomes" id="UP001595828"/>
    </source>
</evidence>
<comment type="caution">
    <text evidence="2">The sequence shown here is derived from an EMBL/GenBank/DDBJ whole genome shotgun (WGS) entry which is preliminary data.</text>
</comment>
<keyword evidence="3" id="KW-1185">Reference proteome</keyword>
<dbReference type="Proteomes" id="UP001595828">
    <property type="component" value="Unassembled WGS sequence"/>
</dbReference>
<evidence type="ECO:0000313" key="2">
    <source>
        <dbReference type="EMBL" id="MFC4294134.1"/>
    </source>
</evidence>
<sequence>MHFVAPYVAPLTPYLAPVAPYLTWANIGIALVLLNLLTFASFGIDKARSRDGGWRIREATLLQWALLGGTPGAYAGRALFRHKTRKQPFCSRLHAIAFLQVTALGLLTWWMLAA</sequence>